<evidence type="ECO:0000256" key="11">
    <source>
        <dbReference type="SAM" id="Phobius"/>
    </source>
</evidence>
<evidence type="ECO:0000256" key="9">
    <source>
        <dbReference type="RuleBase" id="RU000688"/>
    </source>
</evidence>
<feature type="region of interest" description="Disordered" evidence="10">
    <location>
        <begin position="690"/>
        <end position="729"/>
    </location>
</feature>
<keyword evidence="3 9" id="KW-0812">Transmembrane</keyword>
<dbReference type="CTD" id="36343621"/>
<organism evidence="13 14">
    <name type="scientific">Echinococcus granulosus</name>
    <name type="common">Hydatid tapeworm</name>
    <dbReference type="NCBI Taxonomy" id="6210"/>
    <lineage>
        <taxon>Eukaryota</taxon>
        <taxon>Metazoa</taxon>
        <taxon>Spiralia</taxon>
        <taxon>Lophotrochozoa</taxon>
        <taxon>Platyhelminthes</taxon>
        <taxon>Cestoda</taxon>
        <taxon>Eucestoda</taxon>
        <taxon>Cyclophyllidea</taxon>
        <taxon>Taeniidae</taxon>
        <taxon>Echinococcus</taxon>
        <taxon>Echinococcus granulosus group</taxon>
    </lineage>
</organism>
<dbReference type="PANTHER" id="PTHR24247">
    <property type="entry name" value="5-HYDROXYTRYPTAMINE RECEPTOR"/>
    <property type="match status" value="1"/>
</dbReference>
<keyword evidence="7 9" id="KW-0675">Receptor</keyword>
<dbReference type="InterPro" id="IPR000995">
    <property type="entry name" value="Musac_Ach_rcpt"/>
</dbReference>
<dbReference type="OMA" id="NSSKCFR"/>
<keyword evidence="6 11" id="KW-0472">Membrane</keyword>
<feature type="transmembrane region" description="Helical" evidence="11">
    <location>
        <begin position="252"/>
        <end position="273"/>
    </location>
</feature>
<feature type="transmembrane region" description="Helical" evidence="11">
    <location>
        <begin position="214"/>
        <end position="240"/>
    </location>
</feature>
<dbReference type="GO" id="GO:0007187">
    <property type="term" value="P:G protein-coupled receptor signaling pathway, coupled to cyclic nucleotide second messenger"/>
    <property type="evidence" value="ECO:0007669"/>
    <property type="project" value="TreeGrafter"/>
</dbReference>
<evidence type="ECO:0000256" key="7">
    <source>
        <dbReference type="ARBA" id="ARBA00023170"/>
    </source>
</evidence>
<keyword evidence="8 9" id="KW-0807">Transducer</keyword>
<evidence type="ECO:0000259" key="12">
    <source>
        <dbReference type="PROSITE" id="PS50262"/>
    </source>
</evidence>
<dbReference type="InterPro" id="IPR017452">
    <property type="entry name" value="GPCR_Rhodpsn_7TM"/>
</dbReference>
<sequence length="895" mass="100195">MPERKASGGRCEGASPSSVNDNDYFYGAKSNEHMHSTEAFGALIVLLHTVLGTPNQGISAPEHKSEEWIPSDISIAYLNWIKERGATVSTTLPSNIKITSIEPQENGIFYQISNASDLLLRYRETEREQHGKVIESLFNTPGFETTTSIPEIYILSSVPQTNKNGSSKEPPYGKVSVGVIVVLTIVASSITIGGNILVLAAFYVERTLRMPTNYFIASLAVTDVLIGIFSMNLYSLYLLLGYWPLGRLLCDLWLGLDYTLCLTSQYTVLFITLDRFFSVKIPAKYRNWRSGNKVLAMIAITWILPSTIFFTTILGWPYFSKHNHVRKSGTCYAEFSSNPMFNTILTIAYFWITLSVMTGLYIGIYMVALRLQKKSEKKMAKVKNLLTMPSQNISCKSGGSTVNETEMEFGESYHLASSNETGARVTSGEFDSGTNAQNHSTQLVHTSTTFKVDTTKEDAMPYCGPVTPHHNPPAMDNPSLPPNAGINSVYANNCFFDPSSYPVGSYSPKASPTSIAETVFVDIRSPHLSDPEISDTTKILEKNYYSFPSSPAVHVFSDLETSCSSRSDGSSLKLSFAYSQEFAHNSFNGSSCGPPSVFKKDQDYNKTLDDFKCATPNYECRSIQDNKRNSNSDQNVKADRQQDDGNVSQLCPLIDMLPSPINMTTRRVSKATAVRVAQIWQDRLMMQTENQVQMEKDHKLSHEIKRRRASDNSRNSGNDTTDSRTIGMSKKPLRVGKKNVLNSYFQRVHDTNVSVTRQAPLERGRTANRARKALKTISLILGAFVLCWTPYHIVILIKGFCDDPQTTYTCVNHHLYSVTYWMCYMNSPINPFCYALANAQFKQAFLRILRMDLNRRARDGDKQLLREAVTRLYMNASAPKDPFGKCIEMFVSALD</sequence>
<feature type="transmembrane region" description="Helical" evidence="11">
    <location>
        <begin position="177"/>
        <end position="202"/>
    </location>
</feature>
<keyword evidence="14" id="KW-1185">Reference proteome</keyword>
<feature type="transmembrane region" description="Helical" evidence="11">
    <location>
        <begin position="348"/>
        <end position="369"/>
    </location>
</feature>
<dbReference type="GO" id="GO:0007197">
    <property type="term" value="P:adenylate cyclase-inhibiting G protein-coupled acetylcholine receptor signaling pathway"/>
    <property type="evidence" value="ECO:0007669"/>
    <property type="project" value="TreeGrafter"/>
</dbReference>
<keyword evidence="5 9" id="KW-0297">G-protein coupled receptor</keyword>
<dbReference type="Proteomes" id="UP000019149">
    <property type="component" value="Unassembled WGS sequence"/>
</dbReference>
<dbReference type="PROSITE" id="PS50262">
    <property type="entry name" value="G_PROTEIN_RECEP_F1_2"/>
    <property type="match status" value="1"/>
</dbReference>
<feature type="region of interest" description="Disordered" evidence="10">
    <location>
        <begin position="623"/>
        <end position="647"/>
    </location>
</feature>
<dbReference type="GO" id="GO:0005886">
    <property type="term" value="C:plasma membrane"/>
    <property type="evidence" value="ECO:0007669"/>
    <property type="project" value="UniProtKB-SubCell"/>
</dbReference>
<dbReference type="GO" id="GO:0030425">
    <property type="term" value="C:dendrite"/>
    <property type="evidence" value="ECO:0007669"/>
    <property type="project" value="TreeGrafter"/>
</dbReference>
<dbReference type="GeneID" id="36343621"/>
<comment type="subcellular location">
    <subcellularLocation>
        <location evidence="1">Cell membrane</location>
        <topology evidence="1">Multi-pass membrane protein</topology>
    </subcellularLocation>
</comment>
<dbReference type="Pfam" id="PF00001">
    <property type="entry name" value="7tm_1"/>
    <property type="match status" value="2"/>
</dbReference>
<dbReference type="EMBL" id="APAU02000090">
    <property type="protein sequence ID" value="EUB57229.1"/>
    <property type="molecule type" value="Genomic_DNA"/>
</dbReference>
<feature type="compositionally biased region" description="Basic and acidic residues" evidence="10">
    <location>
        <begin position="623"/>
        <end position="643"/>
    </location>
</feature>
<dbReference type="GO" id="GO:0045202">
    <property type="term" value="C:synapse"/>
    <property type="evidence" value="ECO:0007669"/>
    <property type="project" value="TreeGrafter"/>
</dbReference>
<dbReference type="OrthoDB" id="10071887at2759"/>
<protein>
    <submittedName>
        <fullName evidence="13">Muscarinic acetylcholine receptor gar-2</fullName>
    </submittedName>
</protein>
<keyword evidence="2" id="KW-1003">Cell membrane</keyword>
<gene>
    <name evidence="13" type="ORF">EGR_07906</name>
</gene>
<feature type="transmembrane region" description="Helical" evidence="11">
    <location>
        <begin position="294"/>
        <end position="319"/>
    </location>
</feature>
<dbReference type="GO" id="GO:0016907">
    <property type="term" value="F:G protein-coupled acetylcholine receptor activity"/>
    <property type="evidence" value="ECO:0007669"/>
    <property type="project" value="InterPro"/>
</dbReference>
<proteinExistence type="inferred from homology"/>
<dbReference type="PRINTS" id="PR00237">
    <property type="entry name" value="GPCRRHODOPSN"/>
</dbReference>
<dbReference type="KEGG" id="egl:EGR_07906"/>
<evidence type="ECO:0000256" key="8">
    <source>
        <dbReference type="ARBA" id="ARBA00023224"/>
    </source>
</evidence>
<keyword evidence="4 11" id="KW-1133">Transmembrane helix</keyword>
<evidence type="ECO:0000256" key="10">
    <source>
        <dbReference type="SAM" id="MobiDB-lite"/>
    </source>
</evidence>
<dbReference type="PRINTS" id="PR00243">
    <property type="entry name" value="MUSCARINICR"/>
</dbReference>
<evidence type="ECO:0000256" key="6">
    <source>
        <dbReference type="ARBA" id="ARBA00023136"/>
    </source>
</evidence>
<feature type="compositionally biased region" description="Basic and acidic residues" evidence="10">
    <location>
        <begin position="694"/>
        <end position="703"/>
    </location>
</feature>
<comment type="caution">
    <text evidence="13">The sequence shown here is derived from an EMBL/GenBank/DDBJ whole genome shotgun (WGS) entry which is preliminary data.</text>
</comment>
<evidence type="ECO:0000313" key="13">
    <source>
        <dbReference type="EMBL" id="EUB57229.1"/>
    </source>
</evidence>
<dbReference type="PANTHER" id="PTHR24247:SF191">
    <property type="entry name" value="MUSCARINIC ACETYLCHOLINE RECEPTOR, B-TYPE, ISOFORM A"/>
    <property type="match status" value="1"/>
</dbReference>
<evidence type="ECO:0000256" key="1">
    <source>
        <dbReference type="ARBA" id="ARBA00004651"/>
    </source>
</evidence>
<evidence type="ECO:0000256" key="4">
    <source>
        <dbReference type="ARBA" id="ARBA00022989"/>
    </source>
</evidence>
<evidence type="ECO:0000256" key="3">
    <source>
        <dbReference type="ARBA" id="ARBA00022692"/>
    </source>
</evidence>
<name>W6UUX4_ECHGR</name>
<dbReference type="PROSITE" id="PS00237">
    <property type="entry name" value="G_PROTEIN_RECEP_F1_1"/>
    <property type="match status" value="1"/>
</dbReference>
<evidence type="ECO:0000313" key="14">
    <source>
        <dbReference type="Proteomes" id="UP000019149"/>
    </source>
</evidence>
<reference evidence="13 14" key="1">
    <citation type="journal article" date="2013" name="Nat. Genet.">
        <title>The genome of the hydatid tapeworm Echinococcus granulosus.</title>
        <authorList>
            <person name="Zheng H."/>
            <person name="Zhang W."/>
            <person name="Zhang L."/>
            <person name="Zhang Z."/>
            <person name="Li J."/>
            <person name="Lu G."/>
            <person name="Zhu Y."/>
            <person name="Wang Y."/>
            <person name="Huang Y."/>
            <person name="Liu J."/>
            <person name="Kang H."/>
            <person name="Chen J."/>
            <person name="Wang L."/>
            <person name="Chen A."/>
            <person name="Yu S."/>
            <person name="Gao Z."/>
            <person name="Jin L."/>
            <person name="Gu W."/>
            <person name="Wang Z."/>
            <person name="Zhao L."/>
            <person name="Shi B."/>
            <person name="Wen H."/>
            <person name="Lin R."/>
            <person name="Jones M.K."/>
            <person name="Brejova B."/>
            <person name="Vinar T."/>
            <person name="Zhao G."/>
            <person name="McManus D.P."/>
            <person name="Chen Z."/>
            <person name="Zhou Y."/>
            <person name="Wang S."/>
        </authorList>
    </citation>
    <scope>NUCLEOTIDE SEQUENCE [LARGE SCALE GENOMIC DNA]</scope>
</reference>
<evidence type="ECO:0000256" key="5">
    <source>
        <dbReference type="ARBA" id="ARBA00023040"/>
    </source>
</evidence>
<dbReference type="SUPFAM" id="SSF81321">
    <property type="entry name" value="Family A G protein-coupled receptor-like"/>
    <property type="match status" value="1"/>
</dbReference>
<evidence type="ECO:0000256" key="2">
    <source>
        <dbReference type="ARBA" id="ARBA00022475"/>
    </source>
</evidence>
<dbReference type="GO" id="GO:0004993">
    <property type="term" value="F:G protein-coupled serotonin receptor activity"/>
    <property type="evidence" value="ECO:0007669"/>
    <property type="project" value="TreeGrafter"/>
</dbReference>
<accession>W6UUX4</accession>
<feature type="domain" description="G-protein coupled receptors family 1 profile" evidence="12">
    <location>
        <begin position="194"/>
        <end position="834"/>
    </location>
</feature>
<dbReference type="Gene3D" id="1.20.1070.10">
    <property type="entry name" value="Rhodopsin 7-helix transmembrane proteins"/>
    <property type="match status" value="2"/>
</dbReference>
<dbReference type="SMART" id="SM01381">
    <property type="entry name" value="7TM_GPCR_Srsx"/>
    <property type="match status" value="1"/>
</dbReference>
<feature type="transmembrane region" description="Helical" evidence="11">
    <location>
        <begin position="773"/>
        <end position="791"/>
    </location>
</feature>
<dbReference type="InterPro" id="IPR000276">
    <property type="entry name" value="GPCR_Rhodpsn"/>
</dbReference>
<dbReference type="STRING" id="6210.W6UUX4"/>
<comment type="similarity">
    <text evidence="9">Belongs to the G-protein coupled receptor 1 family.</text>
</comment>
<dbReference type="RefSeq" id="XP_024348425.1">
    <property type="nucleotide sequence ID" value="XM_024497155.1"/>
</dbReference>
<feature type="compositionally biased region" description="Polar residues" evidence="10">
    <location>
        <begin position="712"/>
        <end position="726"/>
    </location>
</feature>
<dbReference type="AlphaFoldDB" id="W6UUX4"/>